<proteinExistence type="predicted"/>
<dbReference type="eggNOG" id="COG0431">
    <property type="taxonomic scope" value="Bacteria"/>
</dbReference>
<dbReference type="PANTHER" id="PTHR30543">
    <property type="entry name" value="CHROMATE REDUCTASE"/>
    <property type="match status" value="1"/>
</dbReference>
<dbReference type="RefSeq" id="WP_007793717.1">
    <property type="nucleotide sequence ID" value="NZ_DS022276.1"/>
</dbReference>
<dbReference type="InterPro" id="IPR050712">
    <property type="entry name" value="NAD(P)H-dep_reductase"/>
</dbReference>
<sequence>MALKLKIITASTRPGRIGPIISNWTADQAKAHGKFDVEIVDLASFDLPLLDEPNHPAMQDYQHEHTKKWSAAIGDADAFLFVTPEYNYFPPASIVNAIQALVLEWARKPAGVVSYGGISGGMRGAQELRALLANMNVMPLKQVVPIPMVFGDITEEQTLSPNEEVQKGAAGLLDELHVWAEALKPARG</sequence>
<dbReference type="HOGENOM" id="CLU_055322_2_2_5"/>
<dbReference type="Gene3D" id="3.40.50.360">
    <property type="match status" value="1"/>
</dbReference>
<evidence type="ECO:0000313" key="3">
    <source>
        <dbReference type="Proteomes" id="UP000006230"/>
    </source>
</evidence>
<dbReference type="AlphaFoldDB" id="Q0FPD2"/>
<dbReference type="EMBL" id="AATQ01000018">
    <property type="protein sequence ID" value="EAU46096.1"/>
    <property type="molecule type" value="Genomic_DNA"/>
</dbReference>
<reference evidence="2 3" key="1">
    <citation type="journal article" date="2010" name="J. Bacteriol.">
        <title>Genome sequences of Pelagibaca bermudensis HTCC2601T and Maritimibacter alkaliphilus HTCC2654T, the type strains of two marine Roseobacter genera.</title>
        <authorList>
            <person name="Thrash J.C."/>
            <person name="Cho J.C."/>
            <person name="Ferriera S."/>
            <person name="Johnson J."/>
            <person name="Vergin K.L."/>
            <person name="Giovannoni S.J."/>
        </authorList>
    </citation>
    <scope>NUCLEOTIDE SEQUENCE [LARGE SCALE GENOMIC DNA]</scope>
    <source>
        <strain evidence="3">DSM 26914 / JCM 13377 / KCTC 12554 / HTCC2601</strain>
    </source>
</reference>
<gene>
    <name evidence="2" type="ORF">R2601_11514</name>
</gene>
<accession>Q0FPD2</accession>
<keyword evidence="3" id="KW-1185">Reference proteome</keyword>
<evidence type="ECO:0000259" key="1">
    <source>
        <dbReference type="Pfam" id="PF03358"/>
    </source>
</evidence>
<organism evidence="2 3">
    <name type="scientific">Salipiger bermudensis (strain DSM 26914 / JCM 13377 / KCTC 12554 / HTCC2601)</name>
    <name type="common">Pelagibaca bermudensis</name>
    <dbReference type="NCBI Taxonomy" id="314265"/>
    <lineage>
        <taxon>Bacteria</taxon>
        <taxon>Pseudomonadati</taxon>
        <taxon>Pseudomonadota</taxon>
        <taxon>Alphaproteobacteria</taxon>
        <taxon>Rhodobacterales</taxon>
        <taxon>Roseobacteraceae</taxon>
        <taxon>Salipiger</taxon>
    </lineage>
</organism>
<evidence type="ECO:0000313" key="2">
    <source>
        <dbReference type="EMBL" id="EAU46096.1"/>
    </source>
</evidence>
<comment type="caution">
    <text evidence="2">The sequence shown here is derived from an EMBL/GenBank/DDBJ whole genome shotgun (WGS) entry which is preliminary data.</text>
</comment>
<dbReference type="PANTHER" id="PTHR30543:SF21">
    <property type="entry name" value="NAD(P)H-DEPENDENT FMN REDUCTASE LOT6"/>
    <property type="match status" value="1"/>
</dbReference>
<protein>
    <recommendedName>
        <fullName evidence="1">NADPH-dependent FMN reductase-like domain-containing protein</fullName>
    </recommendedName>
</protein>
<dbReference type="GO" id="GO:0016491">
    <property type="term" value="F:oxidoreductase activity"/>
    <property type="evidence" value="ECO:0007669"/>
    <property type="project" value="InterPro"/>
</dbReference>
<dbReference type="InterPro" id="IPR005025">
    <property type="entry name" value="FMN_Rdtase-like_dom"/>
</dbReference>
<dbReference type="OrthoDB" id="9812295at2"/>
<dbReference type="Proteomes" id="UP000006230">
    <property type="component" value="Unassembled WGS sequence"/>
</dbReference>
<dbReference type="STRING" id="314265.R2601_11514"/>
<dbReference type="Pfam" id="PF03358">
    <property type="entry name" value="FMN_red"/>
    <property type="match status" value="1"/>
</dbReference>
<dbReference type="InterPro" id="IPR029039">
    <property type="entry name" value="Flavoprotein-like_sf"/>
</dbReference>
<feature type="domain" description="NADPH-dependent FMN reductase-like" evidence="1">
    <location>
        <begin position="4"/>
        <end position="146"/>
    </location>
</feature>
<dbReference type="SUPFAM" id="SSF52218">
    <property type="entry name" value="Flavoproteins"/>
    <property type="match status" value="1"/>
</dbReference>
<name>Q0FPD2_SALBH</name>
<dbReference type="GO" id="GO:0010181">
    <property type="term" value="F:FMN binding"/>
    <property type="evidence" value="ECO:0007669"/>
    <property type="project" value="TreeGrafter"/>
</dbReference>
<dbReference type="GO" id="GO:0005829">
    <property type="term" value="C:cytosol"/>
    <property type="evidence" value="ECO:0007669"/>
    <property type="project" value="TreeGrafter"/>
</dbReference>